<dbReference type="GO" id="GO:0007224">
    <property type="term" value="P:smoothened signaling pathway"/>
    <property type="evidence" value="ECO:0007669"/>
    <property type="project" value="TreeGrafter"/>
</dbReference>
<dbReference type="Pfam" id="PF25775">
    <property type="entry name" value="CC_STIL"/>
    <property type="match status" value="1"/>
</dbReference>
<feature type="compositionally biased region" description="Low complexity" evidence="1">
    <location>
        <begin position="374"/>
        <end position="384"/>
    </location>
</feature>
<dbReference type="AlphaFoldDB" id="A0A3B4F9F0"/>
<dbReference type="GO" id="GO:0071539">
    <property type="term" value="P:protein localization to centrosome"/>
    <property type="evidence" value="ECO:0007669"/>
    <property type="project" value="TreeGrafter"/>
</dbReference>
<feature type="domain" description="STIL coiled coil region" evidence="3">
    <location>
        <begin position="546"/>
        <end position="568"/>
    </location>
</feature>
<dbReference type="GO" id="GO:0005815">
    <property type="term" value="C:microtubule organizing center"/>
    <property type="evidence" value="ECO:0007669"/>
    <property type="project" value="TreeGrafter"/>
</dbReference>
<organism evidence="4">
    <name type="scientific">Pundamilia nyererei</name>
    <dbReference type="NCBI Taxonomy" id="303518"/>
    <lineage>
        <taxon>Eukaryota</taxon>
        <taxon>Metazoa</taxon>
        <taxon>Chordata</taxon>
        <taxon>Craniata</taxon>
        <taxon>Vertebrata</taxon>
        <taxon>Euteleostomi</taxon>
        <taxon>Actinopterygii</taxon>
        <taxon>Neopterygii</taxon>
        <taxon>Teleostei</taxon>
        <taxon>Neoteleostei</taxon>
        <taxon>Acanthomorphata</taxon>
        <taxon>Ovalentaria</taxon>
        <taxon>Cichlomorphae</taxon>
        <taxon>Cichliformes</taxon>
        <taxon>Cichlidae</taxon>
        <taxon>African cichlids</taxon>
        <taxon>Pseudocrenilabrinae</taxon>
        <taxon>Haplochromini</taxon>
        <taxon>Pundamilia</taxon>
    </lineage>
</organism>
<dbReference type="Pfam" id="PF26399">
    <property type="entry name" value="PRM_STIL"/>
    <property type="match status" value="1"/>
</dbReference>
<feature type="region of interest" description="Disordered" evidence="1">
    <location>
        <begin position="408"/>
        <end position="492"/>
    </location>
</feature>
<feature type="region of interest" description="Disordered" evidence="1">
    <location>
        <begin position="675"/>
        <end position="696"/>
    </location>
</feature>
<feature type="region of interest" description="Disordered" evidence="1">
    <location>
        <begin position="347"/>
        <end position="384"/>
    </location>
</feature>
<name>A0A3B4F9F0_9CICH</name>
<dbReference type="GeneTree" id="ENSGT00390000007310"/>
<reference evidence="4" key="1">
    <citation type="submission" date="2023-09" db="UniProtKB">
        <authorList>
            <consortium name="Ensembl"/>
        </authorList>
    </citation>
    <scope>IDENTIFICATION</scope>
</reference>
<feature type="region of interest" description="Disordered" evidence="1">
    <location>
        <begin position="270"/>
        <end position="328"/>
    </location>
</feature>
<sequence>PLSFPKSRSALWDSSPMGEKLRLHLSSHRKPQLVLLEKTLRLAHRHARRSNKPCLHCFLLGTVSVDSDEEGITITLDRFDPGRDQAGASGQVPSAPLPGDVLVPCLFSSQTETVVQSETELHHCFKVSLLPFSPSTSSSGHLKLFLTMDQTRKLLLLLESDPKASSLPLVGLWLSGVTHIYNPQVWAWCLRFMFSSTLQDRVLSDGGFFLLVVFGCARRAPQFFRCRGSGPQLDCQLLTSFTHDQLCCVCSAGSAGGWEDSAGGADFRRSQQKVGGLQRSSDLLQQAAPPPSAALSVTDQDSGVEDDDLSPRPSPSPHTPAHQARRVEPSVPELSLLIDSSFTCTQPNPASACKPPAHPRGNSSSAPRTPPYLQSTPNPNSNPQQPCNCCSNHPYNCTAIIASPGLPPAASPVSHHNDPSPSSLIHAPPPPPNNHPSLSVPPAPTTRSVPPSFTCPAPSPSHQHVSPPHSSSHPAPLNPDVSTPLSTHHHSPPCTLVRPPTPSFPCRPPASFPHSYAAADPVPSPWLSQPSCMNQCCYQAGRVVPPDTYQLLLHQEHQLRLLQAQVTVVLFPHNTTRIYTTLASINPAAVLSRLSVSEPTASALCPGGSVDLSLEANAIALHYLSDSQLSRLSLGGHIPHSSLTPSSTSDSLPSPSNMSLATRKYMRKYGLIEEEDGEDELEQKEVGVQETSDREPLTEAVNARFLPQSQLIQDLRPKMQLLANHTEPHTSDKKNHSNRQPSFVRANLRQTEGSLGNILDLSRLRQLPKLF</sequence>
<feature type="compositionally biased region" description="Low complexity" evidence="1">
    <location>
        <begin position="460"/>
        <end position="475"/>
    </location>
</feature>
<feature type="compositionally biased region" description="Pro residues" evidence="1">
    <location>
        <begin position="427"/>
        <end position="444"/>
    </location>
</feature>
<dbReference type="InterPro" id="IPR057731">
    <property type="entry name" value="STIL_N"/>
</dbReference>
<dbReference type="InterPro" id="IPR058559">
    <property type="entry name" value="PRM_STIL"/>
</dbReference>
<evidence type="ECO:0000313" key="4">
    <source>
        <dbReference type="Ensembl" id="ENSPNYP00000006568.1"/>
    </source>
</evidence>
<evidence type="ECO:0000256" key="1">
    <source>
        <dbReference type="SAM" id="MobiDB-lite"/>
    </source>
</evidence>
<feature type="compositionally biased region" description="Basic and acidic residues" evidence="1">
    <location>
        <begin position="683"/>
        <end position="696"/>
    </location>
</feature>
<dbReference type="Pfam" id="PF15253">
    <property type="entry name" value="STIL_N"/>
    <property type="match status" value="2"/>
</dbReference>
<protein>
    <submittedName>
        <fullName evidence="4">STIL centriolar assembly protein</fullName>
    </submittedName>
</protein>
<feature type="domain" description="STIL N-terminal" evidence="2">
    <location>
        <begin position="140"/>
        <end position="242"/>
    </location>
</feature>
<dbReference type="Ensembl" id="ENSPNYT00000006731.1">
    <property type="protein sequence ID" value="ENSPNYP00000006568.1"/>
    <property type="gene ID" value="ENSPNYG00000004977.1"/>
</dbReference>
<dbReference type="GO" id="GO:0031023">
    <property type="term" value="P:microtubule organizing center organization"/>
    <property type="evidence" value="ECO:0007669"/>
    <property type="project" value="TreeGrafter"/>
</dbReference>
<evidence type="ECO:0000259" key="2">
    <source>
        <dbReference type="Pfam" id="PF15253"/>
    </source>
</evidence>
<dbReference type="PANTHER" id="PTHR15128">
    <property type="entry name" value="TAL1 SCL INTERRUPTING LOCUS"/>
    <property type="match status" value="1"/>
</dbReference>
<proteinExistence type="predicted"/>
<dbReference type="InterPro" id="IPR057655">
    <property type="entry name" value="STIL_CC"/>
</dbReference>
<dbReference type="InterPro" id="IPR026123">
    <property type="entry name" value="STIL"/>
</dbReference>
<dbReference type="PANTHER" id="PTHR15128:SF0">
    <property type="entry name" value="SCL-INTERRUPTING LOCUS PROTEIN"/>
    <property type="match status" value="1"/>
</dbReference>
<evidence type="ECO:0000259" key="3">
    <source>
        <dbReference type="Pfam" id="PF25775"/>
    </source>
</evidence>
<accession>A0A3B4F9F0</accession>
<feature type="domain" description="STIL N-terminal" evidence="2">
    <location>
        <begin position="11"/>
        <end position="127"/>
    </location>
</feature>
<dbReference type="GO" id="GO:0007052">
    <property type="term" value="P:mitotic spindle organization"/>
    <property type="evidence" value="ECO:0007669"/>
    <property type="project" value="TreeGrafter"/>
</dbReference>